<gene>
    <name evidence="1" type="ORF">WICPIJ_000299</name>
</gene>
<evidence type="ECO:0000313" key="2">
    <source>
        <dbReference type="Proteomes" id="UP000774326"/>
    </source>
</evidence>
<evidence type="ECO:0000313" key="1">
    <source>
        <dbReference type="EMBL" id="KAH3688699.1"/>
    </source>
</evidence>
<dbReference type="AlphaFoldDB" id="A0A9P8TS72"/>
<dbReference type="Proteomes" id="UP000774326">
    <property type="component" value="Unassembled WGS sequence"/>
</dbReference>
<sequence length="67" mass="6908">MKETTGFGTSLVKLCSFKNSAASSSAEPPISPIIMIPSVSGSFKNKVKASMKLVPGNGSPPIPITKD</sequence>
<reference evidence="1" key="1">
    <citation type="journal article" date="2021" name="Open Biol.">
        <title>Shared evolutionary footprints suggest mitochondrial oxidative damage underlies multiple complex I losses in fungi.</title>
        <authorList>
            <person name="Schikora-Tamarit M.A."/>
            <person name="Marcet-Houben M."/>
            <person name="Nosek J."/>
            <person name="Gabaldon T."/>
        </authorList>
    </citation>
    <scope>NUCLEOTIDE SEQUENCE</scope>
    <source>
        <strain evidence="1">CBS2887</strain>
    </source>
</reference>
<protein>
    <submittedName>
        <fullName evidence="1">Uncharacterized protein</fullName>
    </submittedName>
</protein>
<reference evidence="1" key="2">
    <citation type="submission" date="2021-01" db="EMBL/GenBank/DDBJ databases">
        <authorList>
            <person name="Schikora-Tamarit M.A."/>
        </authorList>
    </citation>
    <scope>NUCLEOTIDE SEQUENCE</scope>
    <source>
        <strain evidence="1">CBS2887</strain>
    </source>
</reference>
<keyword evidence="2" id="KW-1185">Reference proteome</keyword>
<dbReference type="EMBL" id="JAEUBG010000192">
    <property type="protein sequence ID" value="KAH3688699.1"/>
    <property type="molecule type" value="Genomic_DNA"/>
</dbReference>
<organism evidence="1 2">
    <name type="scientific">Wickerhamomyces pijperi</name>
    <name type="common">Yeast</name>
    <name type="synonym">Pichia pijperi</name>
    <dbReference type="NCBI Taxonomy" id="599730"/>
    <lineage>
        <taxon>Eukaryota</taxon>
        <taxon>Fungi</taxon>
        <taxon>Dikarya</taxon>
        <taxon>Ascomycota</taxon>
        <taxon>Saccharomycotina</taxon>
        <taxon>Saccharomycetes</taxon>
        <taxon>Phaffomycetales</taxon>
        <taxon>Wickerhamomycetaceae</taxon>
        <taxon>Wickerhamomyces</taxon>
    </lineage>
</organism>
<comment type="caution">
    <text evidence="1">The sequence shown here is derived from an EMBL/GenBank/DDBJ whole genome shotgun (WGS) entry which is preliminary data.</text>
</comment>
<accession>A0A9P8TS72</accession>
<name>A0A9P8TS72_WICPI</name>
<proteinExistence type="predicted"/>